<dbReference type="SUPFAM" id="SSF55129">
    <property type="entry name" value="Ribosomal protein L30p/L7e"/>
    <property type="match status" value="1"/>
</dbReference>
<name>A0A7G9T6S3_9LACO</name>
<feature type="domain" description="Large ribosomal subunit protein uL30-like ferredoxin-like fold" evidence="6">
    <location>
        <begin position="5"/>
        <end position="55"/>
    </location>
</feature>
<dbReference type="CDD" id="cd01658">
    <property type="entry name" value="Ribosomal_L30"/>
    <property type="match status" value="1"/>
</dbReference>
<dbReference type="GO" id="GO:0003735">
    <property type="term" value="F:structural constituent of ribosome"/>
    <property type="evidence" value="ECO:0007669"/>
    <property type="project" value="InterPro"/>
</dbReference>
<evidence type="ECO:0000256" key="3">
    <source>
        <dbReference type="ARBA" id="ARBA00022980"/>
    </source>
</evidence>
<keyword evidence="8" id="KW-1185">Reference proteome</keyword>
<dbReference type="AlphaFoldDB" id="A0A7G9T6S3"/>
<dbReference type="InterPro" id="IPR016082">
    <property type="entry name" value="Ribosomal_uL30_ferredoxin-like"/>
</dbReference>
<proteinExistence type="inferred from homology"/>
<dbReference type="RefSeq" id="WP_187529629.1">
    <property type="nucleotide sequence ID" value="NZ_CP060724.1"/>
</dbReference>
<comment type="subunit">
    <text evidence="2 5">Part of the 50S ribosomal subunit.</text>
</comment>
<comment type="similarity">
    <text evidence="1 5">Belongs to the universal ribosomal protein uL30 family.</text>
</comment>
<evidence type="ECO:0000313" key="7">
    <source>
        <dbReference type="EMBL" id="QNN75798.1"/>
    </source>
</evidence>
<dbReference type="InterPro" id="IPR036919">
    <property type="entry name" value="Ribo_uL30_ferredoxin-like_sf"/>
</dbReference>
<dbReference type="GO" id="GO:0006412">
    <property type="term" value="P:translation"/>
    <property type="evidence" value="ECO:0007669"/>
    <property type="project" value="UniProtKB-UniRule"/>
</dbReference>
<sequence length="61" mass="6519">MAEQVKVTLVKSAAHRLPKQRAIVKALGLSKVSSSVVLPDNAQTRGAVFKIAHLVTVEVVK</sequence>
<accession>A0A7G9T6S3</accession>
<dbReference type="EMBL" id="CP060724">
    <property type="protein sequence ID" value="QNN75798.1"/>
    <property type="molecule type" value="Genomic_DNA"/>
</dbReference>
<dbReference type="HAMAP" id="MF_01371_B">
    <property type="entry name" value="Ribosomal_uL30_B"/>
    <property type="match status" value="1"/>
</dbReference>
<evidence type="ECO:0000256" key="1">
    <source>
        <dbReference type="ARBA" id="ARBA00007594"/>
    </source>
</evidence>
<evidence type="ECO:0000313" key="8">
    <source>
        <dbReference type="Proteomes" id="UP000515800"/>
    </source>
</evidence>
<dbReference type="Pfam" id="PF00327">
    <property type="entry name" value="Ribosomal_L30"/>
    <property type="match status" value="1"/>
</dbReference>
<keyword evidence="3 5" id="KW-0689">Ribosomal protein</keyword>
<evidence type="ECO:0000259" key="6">
    <source>
        <dbReference type="Pfam" id="PF00327"/>
    </source>
</evidence>
<dbReference type="InterPro" id="IPR005996">
    <property type="entry name" value="Ribosomal_uL30_bac-type"/>
</dbReference>
<dbReference type="PIRSF" id="PIRSF002211">
    <property type="entry name" value="Ribosomal_L30_bac-type"/>
    <property type="match status" value="1"/>
</dbReference>
<dbReference type="Gene3D" id="3.30.1390.20">
    <property type="entry name" value="Ribosomal protein L30, ferredoxin-like fold domain"/>
    <property type="match status" value="1"/>
</dbReference>
<protein>
    <recommendedName>
        <fullName evidence="5">Large ribosomal subunit protein uL30</fullName>
    </recommendedName>
</protein>
<evidence type="ECO:0000256" key="4">
    <source>
        <dbReference type="ARBA" id="ARBA00023274"/>
    </source>
</evidence>
<dbReference type="KEGG" id="wdi:H9L19_02745"/>
<evidence type="ECO:0000256" key="2">
    <source>
        <dbReference type="ARBA" id="ARBA00011838"/>
    </source>
</evidence>
<gene>
    <name evidence="5 7" type="primary">rpmD</name>
    <name evidence="7" type="ORF">H9L19_02745</name>
</gene>
<dbReference type="NCBIfam" id="TIGR01308">
    <property type="entry name" value="rpmD_bact"/>
    <property type="match status" value="1"/>
</dbReference>
<reference evidence="7 8" key="1">
    <citation type="submission" date="2020-08" db="EMBL/GenBank/DDBJ databases">
        <title>Genome sequence of Weissella diestrammenae KACC 16890T.</title>
        <authorList>
            <person name="Hyun D.-W."/>
            <person name="Bae J.-W."/>
        </authorList>
    </citation>
    <scope>NUCLEOTIDE SEQUENCE [LARGE SCALE GENOMIC DNA]</scope>
    <source>
        <strain evidence="7 8">KACC 16890</strain>
    </source>
</reference>
<dbReference type="GO" id="GO:0015934">
    <property type="term" value="C:large ribosomal subunit"/>
    <property type="evidence" value="ECO:0007669"/>
    <property type="project" value="InterPro"/>
</dbReference>
<evidence type="ECO:0000256" key="5">
    <source>
        <dbReference type="HAMAP-Rule" id="MF_01371"/>
    </source>
</evidence>
<dbReference type="Proteomes" id="UP000515800">
    <property type="component" value="Chromosome"/>
</dbReference>
<keyword evidence="4 5" id="KW-0687">Ribonucleoprotein</keyword>
<organism evidence="7 8">
    <name type="scientific">Weissella diestrammenae</name>
    <dbReference type="NCBI Taxonomy" id="1162633"/>
    <lineage>
        <taxon>Bacteria</taxon>
        <taxon>Bacillati</taxon>
        <taxon>Bacillota</taxon>
        <taxon>Bacilli</taxon>
        <taxon>Lactobacillales</taxon>
        <taxon>Lactobacillaceae</taxon>
        <taxon>Weissella</taxon>
    </lineage>
</organism>